<name>A0A6F8XJV5_9ACTN</name>
<evidence type="ECO:0000313" key="3">
    <source>
        <dbReference type="Proteomes" id="UP000502508"/>
    </source>
</evidence>
<keyword evidence="3" id="KW-1185">Reference proteome</keyword>
<proteinExistence type="predicted"/>
<sequence length="235" mass="24838">MEWPDIVNGATKETDGNRVTGHFRIAAHHAEVRSGRGANPWTGGMKLGSDSPEADPARTITIEAFADTIIPGEKRWPGDRAVAGAAPGPGAAAAGAVELLEQPGGGLAGALDSLTWALNDHAREYAAERGLALDDEVPEFVALPFEHRTALVQILTAPDHPEKAMWVGLALFSNMAFDSAAHMSTADAFATGHPGLRLMGYFPPDSDGYYRFSHFSYGRQLAPIHPNTTATGSPA</sequence>
<gene>
    <name evidence="2" type="ORF">Pflav_004880</name>
</gene>
<feature type="region of interest" description="Disordered" evidence="1">
    <location>
        <begin position="34"/>
        <end position="55"/>
    </location>
</feature>
<dbReference type="EMBL" id="AP022870">
    <property type="protein sequence ID" value="BCB74078.1"/>
    <property type="molecule type" value="Genomic_DNA"/>
</dbReference>
<accession>A0A6F8XJV5</accession>
<dbReference type="Pfam" id="PF19449">
    <property type="entry name" value="DUF5987"/>
    <property type="match status" value="1"/>
</dbReference>
<protein>
    <submittedName>
        <fullName evidence="2">Uncharacterized protein</fullName>
    </submittedName>
</protein>
<dbReference type="InterPro" id="IPR046029">
    <property type="entry name" value="DUF5987"/>
</dbReference>
<reference evidence="2 3" key="1">
    <citation type="submission" date="2020-03" db="EMBL/GenBank/DDBJ databases">
        <title>Whole genome shotgun sequence of Phytohabitans flavus NBRC 107702.</title>
        <authorList>
            <person name="Komaki H."/>
            <person name="Tamura T."/>
        </authorList>
    </citation>
    <scope>NUCLEOTIDE SEQUENCE [LARGE SCALE GENOMIC DNA]</scope>
    <source>
        <strain evidence="2 3">NBRC 107702</strain>
    </source>
</reference>
<reference evidence="2 3" key="2">
    <citation type="submission" date="2020-03" db="EMBL/GenBank/DDBJ databases">
        <authorList>
            <person name="Ichikawa N."/>
            <person name="Kimura A."/>
            <person name="Kitahashi Y."/>
            <person name="Uohara A."/>
        </authorList>
    </citation>
    <scope>NUCLEOTIDE SEQUENCE [LARGE SCALE GENOMIC DNA]</scope>
    <source>
        <strain evidence="2 3">NBRC 107702</strain>
    </source>
</reference>
<organism evidence="2 3">
    <name type="scientific">Phytohabitans flavus</name>
    <dbReference type="NCBI Taxonomy" id="1076124"/>
    <lineage>
        <taxon>Bacteria</taxon>
        <taxon>Bacillati</taxon>
        <taxon>Actinomycetota</taxon>
        <taxon>Actinomycetes</taxon>
        <taxon>Micromonosporales</taxon>
        <taxon>Micromonosporaceae</taxon>
    </lineage>
</organism>
<evidence type="ECO:0000256" key="1">
    <source>
        <dbReference type="SAM" id="MobiDB-lite"/>
    </source>
</evidence>
<dbReference type="Proteomes" id="UP000502508">
    <property type="component" value="Chromosome"/>
</dbReference>
<dbReference type="AlphaFoldDB" id="A0A6F8XJV5"/>
<evidence type="ECO:0000313" key="2">
    <source>
        <dbReference type="EMBL" id="BCB74078.1"/>
    </source>
</evidence>
<dbReference type="KEGG" id="pfla:Pflav_004880"/>